<dbReference type="Proteomes" id="UP001302602">
    <property type="component" value="Unassembled WGS sequence"/>
</dbReference>
<accession>A0AAN6Z6S1</accession>
<reference evidence="2" key="1">
    <citation type="journal article" date="2023" name="Mol. Phylogenet. Evol.">
        <title>Genome-scale phylogeny and comparative genomics of the fungal order Sordariales.</title>
        <authorList>
            <person name="Hensen N."/>
            <person name="Bonometti L."/>
            <person name="Westerberg I."/>
            <person name="Brannstrom I.O."/>
            <person name="Guillou S."/>
            <person name="Cros-Aarteil S."/>
            <person name="Calhoun S."/>
            <person name="Haridas S."/>
            <person name="Kuo A."/>
            <person name="Mondo S."/>
            <person name="Pangilinan J."/>
            <person name="Riley R."/>
            <person name="LaButti K."/>
            <person name="Andreopoulos B."/>
            <person name="Lipzen A."/>
            <person name="Chen C."/>
            <person name="Yan M."/>
            <person name="Daum C."/>
            <person name="Ng V."/>
            <person name="Clum A."/>
            <person name="Steindorff A."/>
            <person name="Ohm R.A."/>
            <person name="Martin F."/>
            <person name="Silar P."/>
            <person name="Natvig D.O."/>
            <person name="Lalanne C."/>
            <person name="Gautier V."/>
            <person name="Ament-Velasquez S.L."/>
            <person name="Kruys A."/>
            <person name="Hutchinson M.I."/>
            <person name="Powell A.J."/>
            <person name="Barry K."/>
            <person name="Miller A.N."/>
            <person name="Grigoriev I.V."/>
            <person name="Debuchy R."/>
            <person name="Gladieux P."/>
            <person name="Hiltunen Thoren M."/>
            <person name="Johannesson H."/>
        </authorList>
    </citation>
    <scope>NUCLEOTIDE SEQUENCE</scope>
    <source>
        <strain evidence="2">CBS 731.68</strain>
    </source>
</reference>
<dbReference type="GeneID" id="87828757"/>
<protein>
    <submittedName>
        <fullName evidence="2">Uncharacterized protein</fullName>
    </submittedName>
</protein>
<proteinExistence type="predicted"/>
<comment type="caution">
    <text evidence="2">The sequence shown here is derived from an EMBL/GenBank/DDBJ whole genome shotgun (WGS) entry which is preliminary data.</text>
</comment>
<dbReference type="AlphaFoldDB" id="A0AAN6Z6S1"/>
<evidence type="ECO:0000313" key="2">
    <source>
        <dbReference type="EMBL" id="KAK4126698.1"/>
    </source>
</evidence>
<organism evidence="2 3">
    <name type="scientific">Parathielavia appendiculata</name>
    <dbReference type="NCBI Taxonomy" id="2587402"/>
    <lineage>
        <taxon>Eukaryota</taxon>
        <taxon>Fungi</taxon>
        <taxon>Dikarya</taxon>
        <taxon>Ascomycota</taxon>
        <taxon>Pezizomycotina</taxon>
        <taxon>Sordariomycetes</taxon>
        <taxon>Sordariomycetidae</taxon>
        <taxon>Sordariales</taxon>
        <taxon>Chaetomiaceae</taxon>
        <taxon>Parathielavia</taxon>
    </lineage>
</organism>
<evidence type="ECO:0000256" key="1">
    <source>
        <dbReference type="SAM" id="MobiDB-lite"/>
    </source>
</evidence>
<gene>
    <name evidence="2" type="ORF">N657DRAFT_640560</name>
</gene>
<feature type="region of interest" description="Disordered" evidence="1">
    <location>
        <begin position="44"/>
        <end position="74"/>
    </location>
</feature>
<sequence length="95" mass="10807">MNRHHTIPRRKRREYEGRLIISNLVISRTLKAAFSASTELANALAGAPSPKDRGDRSFHSTCSETHGRKRKLSKQDLAQIERFFENNGFDGRTVP</sequence>
<dbReference type="EMBL" id="MU853224">
    <property type="protein sequence ID" value="KAK4126698.1"/>
    <property type="molecule type" value="Genomic_DNA"/>
</dbReference>
<keyword evidence="3" id="KW-1185">Reference proteome</keyword>
<name>A0AAN6Z6S1_9PEZI</name>
<dbReference type="RefSeq" id="XP_062650469.1">
    <property type="nucleotide sequence ID" value="XM_062791988.1"/>
</dbReference>
<reference evidence="2" key="2">
    <citation type="submission" date="2023-05" db="EMBL/GenBank/DDBJ databases">
        <authorList>
            <consortium name="Lawrence Berkeley National Laboratory"/>
            <person name="Steindorff A."/>
            <person name="Hensen N."/>
            <person name="Bonometti L."/>
            <person name="Westerberg I."/>
            <person name="Brannstrom I.O."/>
            <person name="Guillou S."/>
            <person name="Cros-Aarteil S."/>
            <person name="Calhoun S."/>
            <person name="Haridas S."/>
            <person name="Kuo A."/>
            <person name="Mondo S."/>
            <person name="Pangilinan J."/>
            <person name="Riley R."/>
            <person name="Labutti K."/>
            <person name="Andreopoulos B."/>
            <person name="Lipzen A."/>
            <person name="Chen C."/>
            <person name="Yanf M."/>
            <person name="Daum C."/>
            <person name="Ng V."/>
            <person name="Clum A."/>
            <person name="Ohm R."/>
            <person name="Martin F."/>
            <person name="Silar P."/>
            <person name="Natvig D."/>
            <person name="Lalanne C."/>
            <person name="Gautier V."/>
            <person name="Ament-Velasquez S.L."/>
            <person name="Kruys A."/>
            <person name="Hutchinson M.I."/>
            <person name="Powell A.J."/>
            <person name="Barry K."/>
            <person name="Miller A.N."/>
            <person name="Grigoriev I.V."/>
            <person name="Debuchy R."/>
            <person name="Gladieux P."/>
            <person name="Thoren M.H."/>
            <person name="Johannesson H."/>
        </authorList>
    </citation>
    <scope>NUCLEOTIDE SEQUENCE</scope>
    <source>
        <strain evidence="2">CBS 731.68</strain>
    </source>
</reference>
<evidence type="ECO:0000313" key="3">
    <source>
        <dbReference type="Proteomes" id="UP001302602"/>
    </source>
</evidence>